<dbReference type="GO" id="GO:0016787">
    <property type="term" value="F:hydrolase activity"/>
    <property type="evidence" value="ECO:0007669"/>
    <property type="project" value="UniProtKB-KW"/>
</dbReference>
<evidence type="ECO:0000256" key="2">
    <source>
        <dbReference type="ARBA" id="ARBA00022695"/>
    </source>
</evidence>
<dbReference type="SUPFAM" id="SSF53098">
    <property type="entry name" value="Ribonuclease H-like"/>
    <property type="match status" value="1"/>
</dbReference>
<evidence type="ECO:0000256" key="7">
    <source>
        <dbReference type="ARBA" id="ARBA00022918"/>
    </source>
</evidence>
<keyword evidence="1" id="KW-0808">Transferase</keyword>
<proteinExistence type="predicted"/>
<evidence type="ECO:0000256" key="3">
    <source>
        <dbReference type="ARBA" id="ARBA00022722"/>
    </source>
</evidence>
<evidence type="ECO:0000256" key="8">
    <source>
        <dbReference type="ARBA" id="ARBA00023268"/>
    </source>
</evidence>
<keyword evidence="11" id="KW-1185">Reference proteome</keyword>
<evidence type="ECO:0000256" key="1">
    <source>
        <dbReference type="ARBA" id="ARBA00022679"/>
    </source>
</evidence>
<dbReference type="InterPro" id="IPR036397">
    <property type="entry name" value="RNaseH_sf"/>
</dbReference>
<evidence type="ECO:0000259" key="9">
    <source>
        <dbReference type="PROSITE" id="PS50994"/>
    </source>
</evidence>
<keyword evidence="4" id="KW-0255">Endonuclease</keyword>
<feature type="non-terminal residue" evidence="10">
    <location>
        <position position="1"/>
    </location>
</feature>
<keyword evidence="3" id="KW-0540">Nuclease</keyword>
<comment type="caution">
    <text evidence="10">The sequence shown here is derived from an EMBL/GenBank/DDBJ whole genome shotgun (WGS) entry which is preliminary data.</text>
</comment>
<dbReference type="GO" id="GO:0004519">
    <property type="term" value="F:endonuclease activity"/>
    <property type="evidence" value="ECO:0007669"/>
    <property type="project" value="UniProtKB-KW"/>
</dbReference>
<reference evidence="10 11" key="1">
    <citation type="submission" date="2019-09" db="EMBL/GenBank/DDBJ databases">
        <title>Bird 10,000 Genomes (B10K) Project - Family phase.</title>
        <authorList>
            <person name="Zhang G."/>
        </authorList>
    </citation>
    <scope>NUCLEOTIDE SEQUENCE [LARGE SCALE GENOMIC DNA]</scope>
    <source>
        <strain evidence="10">B10K-DU-001-15</strain>
        <tissue evidence="10">Muscle</tissue>
    </source>
</reference>
<feature type="domain" description="Integrase catalytic" evidence="9">
    <location>
        <begin position="1"/>
        <end position="72"/>
    </location>
</feature>
<keyword evidence="5" id="KW-0378">Hydrolase</keyword>
<evidence type="ECO:0000256" key="6">
    <source>
        <dbReference type="ARBA" id="ARBA00022833"/>
    </source>
</evidence>
<dbReference type="GO" id="GO:0035613">
    <property type="term" value="F:RNA stem-loop binding"/>
    <property type="evidence" value="ECO:0007669"/>
    <property type="project" value="TreeGrafter"/>
</dbReference>
<evidence type="ECO:0000256" key="4">
    <source>
        <dbReference type="ARBA" id="ARBA00022759"/>
    </source>
</evidence>
<dbReference type="Gene3D" id="3.30.420.10">
    <property type="entry name" value="Ribonuclease H-like superfamily/Ribonuclease H"/>
    <property type="match status" value="1"/>
</dbReference>
<accession>A0A7L2BQ03</accession>
<evidence type="ECO:0000313" key="10">
    <source>
        <dbReference type="EMBL" id="NXQ27829.1"/>
    </source>
</evidence>
<protein>
    <submittedName>
        <fullName evidence="10">POK19 protein</fullName>
    </submittedName>
</protein>
<feature type="non-terminal residue" evidence="10">
    <location>
        <position position="92"/>
    </location>
</feature>
<organism evidence="10 11">
    <name type="scientific">Alaudala cheleensis</name>
    <name type="common">Asian short-toed lark</name>
    <dbReference type="NCBI Taxonomy" id="670337"/>
    <lineage>
        <taxon>Eukaryota</taxon>
        <taxon>Metazoa</taxon>
        <taxon>Chordata</taxon>
        <taxon>Craniata</taxon>
        <taxon>Vertebrata</taxon>
        <taxon>Euteleostomi</taxon>
        <taxon>Archelosauria</taxon>
        <taxon>Archosauria</taxon>
        <taxon>Dinosauria</taxon>
        <taxon>Saurischia</taxon>
        <taxon>Theropoda</taxon>
        <taxon>Coelurosauria</taxon>
        <taxon>Aves</taxon>
        <taxon>Neognathae</taxon>
        <taxon>Neoaves</taxon>
        <taxon>Telluraves</taxon>
        <taxon>Australaves</taxon>
        <taxon>Passeriformes</taxon>
        <taxon>Sylvioidea</taxon>
        <taxon>Alaudidae</taxon>
        <taxon>Alaudala</taxon>
    </lineage>
</organism>
<dbReference type="PANTHER" id="PTHR41694">
    <property type="entry name" value="ENDOGENOUS RETROVIRUS GROUP K MEMBER POL PROTEIN"/>
    <property type="match status" value="1"/>
</dbReference>
<dbReference type="GO" id="GO:0003964">
    <property type="term" value="F:RNA-directed DNA polymerase activity"/>
    <property type="evidence" value="ECO:0007669"/>
    <property type="project" value="UniProtKB-KW"/>
</dbReference>
<dbReference type="EMBL" id="VWYE01009541">
    <property type="protein sequence ID" value="NXQ27829.1"/>
    <property type="molecule type" value="Genomic_DNA"/>
</dbReference>
<dbReference type="AlphaFoldDB" id="A0A7L2BQ03"/>
<dbReference type="PANTHER" id="PTHR41694:SF4">
    <property type="entry name" value="ENDOGENOUS RETROVIRUS GROUP K MEMBER 10 POL PROTEIN-RELATED"/>
    <property type="match status" value="1"/>
</dbReference>
<dbReference type="InterPro" id="IPR001584">
    <property type="entry name" value="Integrase_cat-core"/>
</dbReference>
<name>A0A7L2BQ03_9PASS</name>
<keyword evidence="7" id="KW-0695">RNA-directed DNA polymerase</keyword>
<keyword evidence="6" id="KW-0862">Zinc</keyword>
<dbReference type="GO" id="GO:0015074">
    <property type="term" value="P:DNA integration"/>
    <property type="evidence" value="ECO:0007669"/>
    <property type="project" value="InterPro"/>
</dbReference>
<evidence type="ECO:0000313" key="11">
    <source>
        <dbReference type="Proteomes" id="UP000571582"/>
    </source>
</evidence>
<dbReference type="PROSITE" id="PS50994">
    <property type="entry name" value="INTEGRASE"/>
    <property type="match status" value="1"/>
</dbReference>
<dbReference type="Proteomes" id="UP000571582">
    <property type="component" value="Unassembled WGS sequence"/>
</dbReference>
<dbReference type="InterPro" id="IPR012337">
    <property type="entry name" value="RNaseH-like_sf"/>
</dbReference>
<evidence type="ECO:0000256" key="5">
    <source>
        <dbReference type="ARBA" id="ARBA00022801"/>
    </source>
</evidence>
<keyword evidence="8" id="KW-0511">Multifunctional enzyme</keyword>
<sequence>VEHKRGIPYSPTGQTVVERTHQTLKRVLEQQKEGSKIELPPVRLSRVLFTINFLNYYFEDLNPPVLRHFNRNLKLQLKEHPPVLVKNPEMWQ</sequence>
<keyword evidence="2" id="KW-0548">Nucleotidyltransferase</keyword>
<gene>
    <name evidence="10" type="primary">Ervk19_0</name>
    <name evidence="10" type="ORF">ALACHE_R16245</name>
</gene>